<protein>
    <submittedName>
        <fullName evidence="14">Uncharacterized protein</fullName>
    </submittedName>
</protein>
<comment type="caution">
    <text evidence="14">The sequence shown here is derived from an EMBL/GenBank/DDBJ whole genome shotgun (WGS) entry which is preliminary data.</text>
</comment>
<dbReference type="GO" id="GO:0016887">
    <property type="term" value="F:ATP hydrolysis activity"/>
    <property type="evidence" value="ECO:0007669"/>
    <property type="project" value="InterPro"/>
</dbReference>
<dbReference type="Pfam" id="PF00664">
    <property type="entry name" value="ABC_membrane"/>
    <property type="match status" value="2"/>
</dbReference>
<dbReference type="InterPro" id="IPR003593">
    <property type="entry name" value="AAA+_ATPase"/>
</dbReference>
<keyword evidence="7" id="KW-0067">ATP-binding</keyword>
<evidence type="ECO:0000256" key="3">
    <source>
        <dbReference type="ARBA" id="ARBA00022448"/>
    </source>
</evidence>
<dbReference type="FunFam" id="1.20.1560.10:FF:000015">
    <property type="entry name" value="multidrug resistance-associated protein 5 isoform X1"/>
    <property type="match status" value="1"/>
</dbReference>
<dbReference type="SMART" id="SM00382">
    <property type="entry name" value="AAA"/>
    <property type="match status" value="2"/>
</dbReference>
<dbReference type="EMBL" id="JAINUF010000022">
    <property type="protein sequence ID" value="KAJ8333700.1"/>
    <property type="molecule type" value="Genomic_DNA"/>
</dbReference>
<evidence type="ECO:0000256" key="4">
    <source>
        <dbReference type="ARBA" id="ARBA00022692"/>
    </source>
</evidence>
<feature type="transmembrane region" description="Helical" evidence="11">
    <location>
        <begin position="225"/>
        <end position="243"/>
    </location>
</feature>
<evidence type="ECO:0000259" key="13">
    <source>
        <dbReference type="PROSITE" id="PS50929"/>
    </source>
</evidence>
<feature type="transmembrane region" description="Helical" evidence="11">
    <location>
        <begin position="115"/>
        <end position="141"/>
    </location>
</feature>
<feature type="transmembrane region" description="Helical" evidence="11">
    <location>
        <begin position="884"/>
        <end position="912"/>
    </location>
</feature>
<dbReference type="InterPro" id="IPR017871">
    <property type="entry name" value="ABC_transporter-like_CS"/>
</dbReference>
<dbReference type="Gene3D" id="3.40.50.300">
    <property type="entry name" value="P-loop containing nucleotide triphosphate hydrolases"/>
    <property type="match status" value="2"/>
</dbReference>
<dbReference type="InterPro" id="IPR050173">
    <property type="entry name" value="ABC_transporter_C-like"/>
</dbReference>
<feature type="domain" description="ABC transmembrane type-1" evidence="13">
    <location>
        <begin position="742"/>
        <end position="1034"/>
    </location>
</feature>
<feature type="transmembrane region" description="Helical" evidence="11">
    <location>
        <begin position="1010"/>
        <end position="1027"/>
    </location>
</feature>
<name>A0A9Q1E7M8_SYNKA</name>
<evidence type="ECO:0000313" key="14">
    <source>
        <dbReference type="EMBL" id="KAJ8333700.1"/>
    </source>
</evidence>
<evidence type="ECO:0000313" key="15">
    <source>
        <dbReference type="Proteomes" id="UP001152622"/>
    </source>
</evidence>
<keyword evidence="5" id="KW-0677">Repeat</keyword>
<dbReference type="InterPro" id="IPR003439">
    <property type="entry name" value="ABC_transporter-like_ATP-bd"/>
</dbReference>
<dbReference type="GO" id="GO:0005524">
    <property type="term" value="F:ATP binding"/>
    <property type="evidence" value="ECO:0007669"/>
    <property type="project" value="UniProtKB-KW"/>
</dbReference>
<evidence type="ECO:0000256" key="11">
    <source>
        <dbReference type="SAM" id="Phobius"/>
    </source>
</evidence>
<keyword evidence="8 11" id="KW-1133">Transmembrane helix</keyword>
<evidence type="ECO:0000256" key="2">
    <source>
        <dbReference type="ARBA" id="ARBA00009726"/>
    </source>
</evidence>
<gene>
    <name evidence="14" type="ORF">SKAU_G00410190</name>
</gene>
<feature type="transmembrane region" description="Helical" evidence="11">
    <location>
        <begin position="77"/>
        <end position="103"/>
    </location>
</feature>
<evidence type="ECO:0000256" key="9">
    <source>
        <dbReference type="ARBA" id="ARBA00023136"/>
    </source>
</evidence>
<dbReference type="Gene3D" id="1.20.1560.10">
    <property type="entry name" value="ABC transporter type 1, transmembrane domain"/>
    <property type="match status" value="2"/>
</dbReference>
<accession>A0A9Q1E7M8</accession>
<evidence type="ECO:0000256" key="1">
    <source>
        <dbReference type="ARBA" id="ARBA00004127"/>
    </source>
</evidence>
<keyword evidence="15" id="KW-1185">Reference proteome</keyword>
<dbReference type="InterPro" id="IPR036640">
    <property type="entry name" value="ABC1_TM_sf"/>
</dbReference>
<evidence type="ECO:0000256" key="7">
    <source>
        <dbReference type="ARBA" id="ARBA00022840"/>
    </source>
</evidence>
<feature type="transmembrane region" description="Helical" evidence="11">
    <location>
        <begin position="984"/>
        <end position="1004"/>
    </location>
</feature>
<dbReference type="GO" id="GO:0012505">
    <property type="term" value="C:endomembrane system"/>
    <property type="evidence" value="ECO:0007669"/>
    <property type="project" value="UniProtKB-SubCell"/>
</dbReference>
<keyword evidence="6" id="KW-0547">Nucleotide-binding</keyword>
<evidence type="ECO:0000259" key="12">
    <source>
        <dbReference type="PROSITE" id="PS50893"/>
    </source>
</evidence>
<dbReference type="PANTHER" id="PTHR24223">
    <property type="entry name" value="ATP-BINDING CASSETTE SUB-FAMILY C"/>
    <property type="match status" value="1"/>
</dbReference>
<sequence>MDGSGFFSFLSFSWMTPVLWTFYKNNLYTSSLSLPPQDGANENGKRFHGLWEEEVAREGFEKASLERVVFHFIKTRLLFVLLISILYAFLFFLGKAVLVYALLKHVENPEASTLTYGLCLCFALFTSEVCRTLLFSLLLAIHYRTAIRVKSGLSSMAFQKIMSLSSIRVLNNLSVGKVINTATDDTCQLFRSVMYFPYILLLPILMIMCITYSCYILGYATLITLLVYLAFTFIQFSVSKLIVMFRRKVKASRDSRICRINEVLASIKFIKMYTWELSFERRIRDLRENEVTLLEKVMNVLALKKIITSILPMVATVITLITHTSLKLPLSTSAAFTISTILNSMLETNAMFDFGIKELAEAKASLARLKTALLIKKTEPYLTMQPESPNALVLKDASFSWDKPESSQLVNGLNDKTIDPRSQNGIHTPANIDRNIALRNISFTLPKGCTLGICGKTGSGKTSLLSSILKQIHQLCGSVTVNGTFAYVSQQAWIFHGTLRDNILMKEEFDQTRYDKVIMACSLHPDLESFPYGDMTEIGERGANLSGGQKQRISLARAVYSNKDIFLLDDPLSAVDTNVGKHIYEECIKKELREKSVILVSHQMQLLESCDEVLLLENGEIKAMGTHKALVKSNSQYADLFSNYKLGLSHAENEKDTKPQTVTNDVKVKGSNKQRAKGIINPAFSMPDEMHSPDGQDKVAYTNGKIEPKDHLVKQEYIQEGSVTWRTYHRYCKAAGGYIMAFLIALVFIVNAGTTTFSCWWLSHWLNQGIGQGNCSNCTADSNNISENPELHFYQLVYGLTIAAMIVVGAIKWYAFTKVSLHASSTLHDNMLKQILRSPMSFFDTTPTGRTISRFSTNLEETDYFLPQVMSSLLEAYLDVFCQIISITVVFPLFLIAVPVLAVIFTAVIHVFQRGIRHFKRMENVSKSPWISLTASCVQGLGTIHAYNKSQHFIEKFMEMSDTHSKFLLLWKCGLSWLSFRIDFLSTILCMTGALAIILAGVTISPATKGLAFSYTMMLSGMLKWILKLFTQFECTFTSVERLQEYTVNCVSEAPRKMKDATILDGWPQKGAIHFQDFQMRYRENTPIVLDGLNLEIAPKEKIGIMGKTGSGKSSIVLGLLRLVEPARGRILIDNVDISLIGLEDLRSKLSVIPQDPVLFIGTVRYNLDPFNNFSDEEVWQALEKNHMIDTISKLPEKLDSAVTENGENFSVGERQLICMARALLRNTKIIVLDEATASIDPETDFLIQHTIREVFQDCTVLTITHRTNTALDYDRILIMDNGKVVR</sequence>
<feature type="transmembrane region" description="Helical" evidence="11">
    <location>
        <begin position="796"/>
        <end position="816"/>
    </location>
</feature>
<comment type="subcellular location">
    <subcellularLocation>
        <location evidence="1">Endomembrane system</location>
        <topology evidence="1">Multi-pass membrane protein</topology>
    </subcellularLocation>
</comment>
<dbReference type="GO" id="GO:0016020">
    <property type="term" value="C:membrane"/>
    <property type="evidence" value="ECO:0007669"/>
    <property type="project" value="InterPro"/>
</dbReference>
<dbReference type="FunFam" id="1.20.1560.10:FF:000012">
    <property type="entry name" value="ATP binding cassette subfamily C member 5"/>
    <property type="match status" value="1"/>
</dbReference>
<evidence type="ECO:0000256" key="5">
    <source>
        <dbReference type="ARBA" id="ARBA00022737"/>
    </source>
</evidence>
<dbReference type="CDD" id="cd03250">
    <property type="entry name" value="ABCC_MRP_domain1"/>
    <property type="match status" value="1"/>
</dbReference>
<dbReference type="CDD" id="cd03244">
    <property type="entry name" value="ABCC_MRP_domain2"/>
    <property type="match status" value="1"/>
</dbReference>
<keyword evidence="9 11" id="KW-0472">Membrane</keyword>
<evidence type="ECO:0000256" key="8">
    <source>
        <dbReference type="ARBA" id="ARBA00022989"/>
    </source>
</evidence>
<dbReference type="SUPFAM" id="SSF90123">
    <property type="entry name" value="ABC transporter transmembrane region"/>
    <property type="match status" value="2"/>
</dbReference>
<feature type="domain" description="ABC transmembrane type-1" evidence="13">
    <location>
        <begin position="77"/>
        <end position="347"/>
    </location>
</feature>
<dbReference type="PANTHER" id="PTHR24223:SF10">
    <property type="entry name" value="ATP-BINDING CASSETTE SUB-FAMILY C MEMBER 12"/>
    <property type="match status" value="1"/>
</dbReference>
<feature type="transmembrane region" description="Helical" evidence="11">
    <location>
        <begin position="198"/>
        <end position="219"/>
    </location>
</feature>
<feature type="transmembrane region" description="Helical" evidence="11">
    <location>
        <begin position="738"/>
        <end position="762"/>
    </location>
</feature>
<dbReference type="Proteomes" id="UP001152622">
    <property type="component" value="Chromosome 22"/>
</dbReference>
<dbReference type="OrthoDB" id="6500128at2759"/>
<dbReference type="FunFam" id="3.40.50.300:FF:000074">
    <property type="entry name" value="Multidrug resistance-associated protein 5 isoform 1"/>
    <property type="match status" value="1"/>
</dbReference>
<comment type="similarity">
    <text evidence="2">Belongs to the ABC transporter superfamily. ABCC family. Conjugate transporter (TC 3.A.1.208) subfamily.</text>
</comment>
<dbReference type="InterPro" id="IPR027417">
    <property type="entry name" value="P-loop_NTPase"/>
</dbReference>
<evidence type="ECO:0000256" key="6">
    <source>
        <dbReference type="ARBA" id="ARBA00022741"/>
    </source>
</evidence>
<dbReference type="PROSITE" id="PS50893">
    <property type="entry name" value="ABC_TRANSPORTER_2"/>
    <property type="match status" value="2"/>
</dbReference>
<reference evidence="14" key="1">
    <citation type="journal article" date="2023" name="Science">
        <title>Genome structures resolve the early diversification of teleost fishes.</title>
        <authorList>
            <person name="Parey E."/>
            <person name="Louis A."/>
            <person name="Montfort J."/>
            <person name="Bouchez O."/>
            <person name="Roques C."/>
            <person name="Iampietro C."/>
            <person name="Lluch J."/>
            <person name="Castinel A."/>
            <person name="Donnadieu C."/>
            <person name="Desvignes T."/>
            <person name="Floi Bucao C."/>
            <person name="Jouanno E."/>
            <person name="Wen M."/>
            <person name="Mejri S."/>
            <person name="Dirks R."/>
            <person name="Jansen H."/>
            <person name="Henkel C."/>
            <person name="Chen W.J."/>
            <person name="Zahm M."/>
            <person name="Cabau C."/>
            <person name="Klopp C."/>
            <person name="Thompson A.W."/>
            <person name="Robinson-Rechavi M."/>
            <person name="Braasch I."/>
            <person name="Lecointre G."/>
            <person name="Bobe J."/>
            <person name="Postlethwait J.H."/>
            <person name="Berthelot C."/>
            <person name="Roest Crollius H."/>
            <person name="Guiguen Y."/>
        </authorList>
    </citation>
    <scope>NUCLEOTIDE SEQUENCE</scope>
    <source>
        <strain evidence="14">WJC10195</strain>
    </source>
</reference>
<dbReference type="CDD" id="cd18599">
    <property type="entry name" value="ABC_6TM_MRP5_8_9_D2"/>
    <property type="match status" value="1"/>
</dbReference>
<evidence type="ECO:0000256" key="10">
    <source>
        <dbReference type="ARBA" id="ARBA00023180"/>
    </source>
</evidence>
<dbReference type="PROSITE" id="PS50929">
    <property type="entry name" value="ABC_TM1F"/>
    <property type="match status" value="2"/>
</dbReference>
<dbReference type="PROSITE" id="PS00211">
    <property type="entry name" value="ABC_TRANSPORTER_1"/>
    <property type="match status" value="2"/>
</dbReference>
<feature type="domain" description="ABC transporter" evidence="12">
    <location>
        <begin position="420"/>
        <end position="643"/>
    </location>
</feature>
<feature type="transmembrane region" description="Helical" evidence="11">
    <location>
        <begin position="6"/>
        <end position="23"/>
    </location>
</feature>
<dbReference type="InterPro" id="IPR011527">
    <property type="entry name" value="ABC1_TM_dom"/>
</dbReference>
<proteinExistence type="inferred from homology"/>
<keyword evidence="10" id="KW-0325">Glycoprotein</keyword>
<dbReference type="FunFam" id="3.40.50.300:FF:000997">
    <property type="entry name" value="Multidrug resistance-associated protein 1"/>
    <property type="match status" value="1"/>
</dbReference>
<dbReference type="GO" id="GO:0140359">
    <property type="term" value="F:ABC-type transporter activity"/>
    <property type="evidence" value="ECO:0007669"/>
    <property type="project" value="InterPro"/>
</dbReference>
<feature type="domain" description="ABC transporter" evidence="12">
    <location>
        <begin position="1073"/>
        <end position="1286"/>
    </location>
</feature>
<dbReference type="Pfam" id="PF00005">
    <property type="entry name" value="ABC_tran"/>
    <property type="match status" value="2"/>
</dbReference>
<keyword evidence="4 11" id="KW-0812">Transmembrane</keyword>
<keyword evidence="3" id="KW-0813">Transport</keyword>
<dbReference type="SUPFAM" id="SSF52540">
    <property type="entry name" value="P-loop containing nucleoside triphosphate hydrolases"/>
    <property type="match status" value="2"/>
</dbReference>
<organism evidence="14 15">
    <name type="scientific">Synaphobranchus kaupii</name>
    <name type="common">Kaup's arrowtooth eel</name>
    <dbReference type="NCBI Taxonomy" id="118154"/>
    <lineage>
        <taxon>Eukaryota</taxon>
        <taxon>Metazoa</taxon>
        <taxon>Chordata</taxon>
        <taxon>Craniata</taxon>
        <taxon>Vertebrata</taxon>
        <taxon>Euteleostomi</taxon>
        <taxon>Actinopterygii</taxon>
        <taxon>Neopterygii</taxon>
        <taxon>Teleostei</taxon>
        <taxon>Anguilliformes</taxon>
        <taxon>Synaphobranchidae</taxon>
        <taxon>Synaphobranchus</taxon>
    </lineage>
</organism>